<accession>A0ABP1AC52</accession>
<reference evidence="2" key="1">
    <citation type="submission" date="2024-03" db="EMBL/GenBank/DDBJ databases">
        <authorList>
            <consortium name="ELIXIR-Norway"/>
            <consortium name="Elixir Norway"/>
        </authorList>
    </citation>
    <scope>NUCLEOTIDE SEQUENCE</scope>
</reference>
<sequence length="114" mass="12941">MYVSNVVREAWSIPCVIELDARALLHILFSYINETVRRKKNAKFAKGYTFISEARRHSNCAPQCRMKVTMIVISMELPIKGTQTVLDCAQEDPGEMEDGHGIWQEPDKLGNDGQ</sequence>
<feature type="compositionally biased region" description="Basic and acidic residues" evidence="1">
    <location>
        <begin position="97"/>
        <end position="114"/>
    </location>
</feature>
<gene>
    <name evidence="2" type="ORF">CSSPJE1EN2_LOCUS3101</name>
</gene>
<evidence type="ECO:0000313" key="2">
    <source>
        <dbReference type="EMBL" id="CAK9860106.1"/>
    </source>
</evidence>
<dbReference type="Proteomes" id="UP001497522">
    <property type="component" value="Chromosome 11"/>
</dbReference>
<organism evidence="2 3">
    <name type="scientific">Sphagnum jensenii</name>
    <dbReference type="NCBI Taxonomy" id="128206"/>
    <lineage>
        <taxon>Eukaryota</taxon>
        <taxon>Viridiplantae</taxon>
        <taxon>Streptophyta</taxon>
        <taxon>Embryophyta</taxon>
        <taxon>Bryophyta</taxon>
        <taxon>Sphagnophytina</taxon>
        <taxon>Sphagnopsida</taxon>
        <taxon>Sphagnales</taxon>
        <taxon>Sphagnaceae</taxon>
        <taxon>Sphagnum</taxon>
    </lineage>
</organism>
<protein>
    <submittedName>
        <fullName evidence="2">Uncharacterized protein</fullName>
    </submittedName>
</protein>
<evidence type="ECO:0000313" key="3">
    <source>
        <dbReference type="Proteomes" id="UP001497522"/>
    </source>
</evidence>
<evidence type="ECO:0000256" key="1">
    <source>
        <dbReference type="SAM" id="MobiDB-lite"/>
    </source>
</evidence>
<keyword evidence="3" id="KW-1185">Reference proteome</keyword>
<proteinExistence type="predicted"/>
<dbReference type="EMBL" id="OZ023712">
    <property type="protein sequence ID" value="CAK9860106.1"/>
    <property type="molecule type" value="Genomic_DNA"/>
</dbReference>
<name>A0ABP1AC52_9BRYO</name>
<feature type="region of interest" description="Disordered" evidence="1">
    <location>
        <begin position="91"/>
        <end position="114"/>
    </location>
</feature>